<keyword evidence="2" id="KW-0819">tRNA processing</keyword>
<dbReference type="STRING" id="97359.A0A550C5H9"/>
<keyword evidence="7" id="KW-1185">Reference proteome</keyword>
<evidence type="ECO:0000256" key="1">
    <source>
        <dbReference type="ARBA" id="ARBA00009375"/>
    </source>
</evidence>
<evidence type="ECO:0000259" key="5">
    <source>
        <dbReference type="Pfam" id="PF01416"/>
    </source>
</evidence>
<dbReference type="GO" id="GO:0031119">
    <property type="term" value="P:tRNA pseudouridine synthesis"/>
    <property type="evidence" value="ECO:0007669"/>
    <property type="project" value="TreeGrafter"/>
</dbReference>
<dbReference type="InterPro" id="IPR020094">
    <property type="entry name" value="TruA/RsuA/RluB/E/F_N"/>
</dbReference>
<sequence length="526" mass="57881">MTHTDYDTWTKEELISRLVQLEKGDKQYPKGKGPAPKIALKFCYAGWDYGGLAIQKDKTPLPTVEGKLFGALVRARLIDPKGGLEGCGWERCGRTDRGVSAAGQVISLWVKSALPQDTLTRGTASALETPAAAPTADADPADDTLADDFLPGLDMEDIGTLAHPPLKAAPTEEHPFVYMINRHLPDTIRILAWSPVDEAFSSRYSCTWRHYKYFFSPVGLDVPAMRAACAFLPGTHDFRNLCKIDPTKQLNQFRRDILHADISPVDASNPGGMHVFDLKGSSFLYHMVRNIMGVLLSVGAGLEPPTLLPALMNAEPGAEALPSGEPLPVVECRPEYMMADALPLTLWDCGYRDGSVTWQPETRDLQSMVYRSLDAMAERALIQTTLQQHFVDAARALNHGPAPSQMVLGRVLPGPQLRAVTPLNHPILVTEEDLPNDESVSSGNLPIAEGSPNEDTISPTVQIPEQRNVFIPLGGGTHRKMMSAKYVPVLQRNRLEHFAVQNERWRVKARQKGIKIPDHAPEDAEE</sequence>
<comment type="caution">
    <text evidence="6">The sequence shown here is derived from an EMBL/GenBank/DDBJ whole genome shotgun (WGS) entry which is preliminary data.</text>
</comment>
<dbReference type="EMBL" id="VDMD01000024">
    <property type="protein sequence ID" value="TRM60054.1"/>
    <property type="molecule type" value="Genomic_DNA"/>
</dbReference>
<protein>
    <submittedName>
        <fullName evidence="6">Pseudouridine synthase</fullName>
    </submittedName>
</protein>
<comment type="similarity">
    <text evidence="1">Belongs to the tRNA pseudouridine synthase TruA family.</text>
</comment>
<dbReference type="InterPro" id="IPR020095">
    <property type="entry name" value="PsdUridine_synth_TruA_C"/>
</dbReference>
<organism evidence="6 7">
    <name type="scientific">Schizophyllum amplum</name>
    <dbReference type="NCBI Taxonomy" id="97359"/>
    <lineage>
        <taxon>Eukaryota</taxon>
        <taxon>Fungi</taxon>
        <taxon>Dikarya</taxon>
        <taxon>Basidiomycota</taxon>
        <taxon>Agaricomycotina</taxon>
        <taxon>Agaricomycetes</taxon>
        <taxon>Agaricomycetidae</taxon>
        <taxon>Agaricales</taxon>
        <taxon>Schizophyllaceae</taxon>
        <taxon>Schizophyllum</taxon>
    </lineage>
</organism>
<dbReference type="PANTHER" id="PTHR11142:SF5">
    <property type="entry name" value="TRNA PSEUDOURIDINE(38_39) SYNTHASE"/>
    <property type="match status" value="1"/>
</dbReference>
<dbReference type="SUPFAM" id="SSF55120">
    <property type="entry name" value="Pseudouridine synthase"/>
    <property type="match status" value="1"/>
</dbReference>
<dbReference type="InterPro" id="IPR020097">
    <property type="entry name" value="PsdUridine_synth_TruA_a/b_dom"/>
</dbReference>
<evidence type="ECO:0000256" key="4">
    <source>
        <dbReference type="SAM" id="MobiDB-lite"/>
    </source>
</evidence>
<dbReference type="GO" id="GO:0005634">
    <property type="term" value="C:nucleus"/>
    <property type="evidence" value="ECO:0007669"/>
    <property type="project" value="TreeGrafter"/>
</dbReference>
<dbReference type="GO" id="GO:0005737">
    <property type="term" value="C:cytoplasm"/>
    <property type="evidence" value="ECO:0007669"/>
    <property type="project" value="TreeGrafter"/>
</dbReference>
<dbReference type="Gene3D" id="3.30.70.660">
    <property type="entry name" value="Pseudouridine synthase I, catalytic domain, C-terminal subdomain"/>
    <property type="match status" value="1"/>
</dbReference>
<name>A0A550C5H9_9AGAR</name>
<dbReference type="Proteomes" id="UP000320762">
    <property type="component" value="Unassembled WGS sequence"/>
</dbReference>
<evidence type="ECO:0000256" key="2">
    <source>
        <dbReference type="ARBA" id="ARBA00022694"/>
    </source>
</evidence>
<dbReference type="GO" id="GO:0003723">
    <property type="term" value="F:RNA binding"/>
    <property type="evidence" value="ECO:0007669"/>
    <property type="project" value="InterPro"/>
</dbReference>
<dbReference type="GO" id="GO:1990481">
    <property type="term" value="P:mRNA pseudouridine synthesis"/>
    <property type="evidence" value="ECO:0007669"/>
    <property type="project" value="TreeGrafter"/>
</dbReference>
<evidence type="ECO:0000256" key="3">
    <source>
        <dbReference type="ARBA" id="ARBA00023235"/>
    </source>
</evidence>
<dbReference type="InterPro" id="IPR001406">
    <property type="entry name" value="PsdUridine_synth_TruA"/>
</dbReference>
<dbReference type="GO" id="GO:0009982">
    <property type="term" value="F:pseudouridine synthase activity"/>
    <property type="evidence" value="ECO:0007669"/>
    <property type="project" value="InterPro"/>
</dbReference>
<dbReference type="Pfam" id="PF01416">
    <property type="entry name" value="PseudoU_synth_1"/>
    <property type="match status" value="1"/>
</dbReference>
<dbReference type="Gene3D" id="3.30.70.580">
    <property type="entry name" value="Pseudouridine synthase I, catalytic domain, N-terminal subdomain"/>
    <property type="match status" value="1"/>
</dbReference>
<gene>
    <name evidence="6" type="ORF">BD626DRAFT_506297</name>
</gene>
<keyword evidence="3" id="KW-0413">Isomerase</keyword>
<feature type="region of interest" description="Disordered" evidence="4">
    <location>
        <begin position="434"/>
        <end position="459"/>
    </location>
</feature>
<feature type="domain" description="Pseudouridine synthase I TruA alpha/beta" evidence="5">
    <location>
        <begin position="228"/>
        <end position="351"/>
    </location>
</feature>
<dbReference type="AlphaFoldDB" id="A0A550C5H9"/>
<dbReference type="PANTHER" id="PTHR11142">
    <property type="entry name" value="PSEUDOURIDYLATE SYNTHASE"/>
    <property type="match status" value="1"/>
</dbReference>
<reference evidence="6 7" key="1">
    <citation type="journal article" date="2019" name="New Phytol.">
        <title>Comparative genomics reveals unique wood-decay strategies and fruiting body development in the Schizophyllaceae.</title>
        <authorList>
            <person name="Almasi E."/>
            <person name="Sahu N."/>
            <person name="Krizsan K."/>
            <person name="Balint B."/>
            <person name="Kovacs G.M."/>
            <person name="Kiss B."/>
            <person name="Cseklye J."/>
            <person name="Drula E."/>
            <person name="Henrissat B."/>
            <person name="Nagy I."/>
            <person name="Chovatia M."/>
            <person name="Adam C."/>
            <person name="LaButti K."/>
            <person name="Lipzen A."/>
            <person name="Riley R."/>
            <person name="Grigoriev I.V."/>
            <person name="Nagy L.G."/>
        </authorList>
    </citation>
    <scope>NUCLEOTIDE SEQUENCE [LARGE SCALE GENOMIC DNA]</scope>
    <source>
        <strain evidence="6 7">NL-1724</strain>
    </source>
</reference>
<proteinExistence type="inferred from homology"/>
<evidence type="ECO:0000313" key="6">
    <source>
        <dbReference type="EMBL" id="TRM60054.1"/>
    </source>
</evidence>
<evidence type="ECO:0000313" key="7">
    <source>
        <dbReference type="Proteomes" id="UP000320762"/>
    </source>
</evidence>
<dbReference type="OrthoDB" id="25767at2759"/>
<accession>A0A550C5H9</accession>
<dbReference type="InterPro" id="IPR020103">
    <property type="entry name" value="PsdUridine_synth_cat_dom_sf"/>
</dbReference>